<evidence type="ECO:0000313" key="2">
    <source>
        <dbReference type="EMBL" id="ARQ98818.1"/>
    </source>
</evidence>
<accession>A0A1X9SRJ7</accession>
<dbReference type="CDD" id="cd16325">
    <property type="entry name" value="LolA"/>
    <property type="match status" value="1"/>
</dbReference>
<dbReference type="NCBIfam" id="NF000666">
    <property type="entry name" value="PRK00031.2-4"/>
    <property type="match status" value="1"/>
</dbReference>
<dbReference type="Proteomes" id="UP000194309">
    <property type="component" value="Chromosome"/>
</dbReference>
<dbReference type="SUPFAM" id="SSF89392">
    <property type="entry name" value="Prokaryotic lipoproteins and lipoprotein localization factors"/>
    <property type="match status" value="1"/>
</dbReference>
<gene>
    <name evidence="2" type="primary">lolA</name>
    <name evidence="2" type="ORF">CIGN_0521</name>
</gene>
<dbReference type="OrthoDB" id="5339202at2"/>
<proteinExistence type="predicted"/>
<keyword evidence="1" id="KW-0732">Signal</keyword>
<accession>A0A381D7X2</accession>
<dbReference type="EMBL" id="CP018788">
    <property type="protein sequence ID" value="ARQ98818.1"/>
    <property type="molecule type" value="Genomic_DNA"/>
</dbReference>
<keyword evidence="2" id="KW-0449">Lipoprotein</keyword>
<dbReference type="STRING" id="1660064.CIGN_0521"/>
<evidence type="ECO:0000313" key="3">
    <source>
        <dbReference type="Proteomes" id="UP000194309"/>
    </source>
</evidence>
<name>A0A1X9SRJ7_9BACT</name>
<keyword evidence="3" id="KW-1185">Reference proteome</keyword>
<organism evidence="2 3">
    <name type="scientific">Campylobacter devanensis</name>
    <dbReference type="NCBI Taxonomy" id="3161138"/>
    <lineage>
        <taxon>Bacteria</taxon>
        <taxon>Pseudomonadati</taxon>
        <taxon>Campylobacterota</taxon>
        <taxon>Epsilonproteobacteria</taxon>
        <taxon>Campylobacterales</taxon>
        <taxon>Campylobacteraceae</taxon>
        <taxon>Campylobacter</taxon>
    </lineage>
</organism>
<dbReference type="Pfam" id="PF03548">
    <property type="entry name" value="LolA"/>
    <property type="match status" value="1"/>
</dbReference>
<dbReference type="AlphaFoldDB" id="A0A1X9SRJ7"/>
<protein>
    <submittedName>
        <fullName evidence="2">Outer membrane lipoprotein carrier protein</fullName>
    </submittedName>
</protein>
<dbReference type="Gene3D" id="2.50.20.10">
    <property type="entry name" value="Lipoprotein localisation LolA/LolB/LppX"/>
    <property type="match status" value="1"/>
</dbReference>
<reference evidence="2 3" key="1">
    <citation type="journal article" date="2017" name="Genome Biol. Evol.">
        <title>Comparative Genomic Analysis Identifies a Campylobacter Clade Deficient in Selenium Metabolism.</title>
        <authorList>
            <person name="Miller W.G."/>
            <person name="Yee E."/>
            <person name="Lopes B.S."/>
            <person name="Chapman M.H."/>
            <person name="Huynh S."/>
            <person name="Bono J.L."/>
            <person name="Parker C.T."/>
            <person name="Strachan N.J.C."/>
            <person name="Forbes K.J."/>
        </authorList>
    </citation>
    <scope>NUCLEOTIDE SEQUENCE [LARGE SCALE GENOMIC DNA]</scope>
    <source>
        <strain evidence="2 3">NCTC 13003</strain>
    </source>
</reference>
<dbReference type="InterPro" id="IPR004564">
    <property type="entry name" value="OM_lipoprot_carrier_LolA-like"/>
</dbReference>
<dbReference type="KEGG" id="cdev:CIGN_0521"/>
<evidence type="ECO:0000256" key="1">
    <source>
        <dbReference type="ARBA" id="ARBA00022729"/>
    </source>
</evidence>
<dbReference type="NCBIfam" id="NF000663">
    <property type="entry name" value="PRK00031.2-1"/>
    <property type="match status" value="1"/>
</dbReference>
<sequence length="171" mass="19481">MRKFILVFILSLNLFGANELTFKSLIGEFTQTITSQDQKIIYTGSLAIDSDFGAFWQYNTPMQKLIYFSNNQVIIIEPELEQAIITNLKSSPDITKILKNAKKLSDDNFQAVYEDVVYDIITQNSLPKLIAYEDKLGNKAIIEFTQISKDKIISKDILTPQIPSNYDIISN</sequence>
<dbReference type="InterPro" id="IPR029046">
    <property type="entry name" value="LolA/LolB/LppX"/>
</dbReference>